<dbReference type="Pfam" id="PF08713">
    <property type="entry name" value="DNA_alkylation"/>
    <property type="match status" value="1"/>
</dbReference>
<dbReference type="Proteomes" id="UP000823915">
    <property type="component" value="Unassembled WGS sequence"/>
</dbReference>
<protein>
    <submittedName>
        <fullName evidence="1">DNA alkylation repair protein</fullName>
    </submittedName>
</protein>
<accession>A0A9D1YD59</accession>
<evidence type="ECO:0000313" key="2">
    <source>
        <dbReference type="Proteomes" id="UP000823915"/>
    </source>
</evidence>
<organism evidence="1 2">
    <name type="scientific">Candidatus Acutalibacter pullistercoris</name>
    <dbReference type="NCBI Taxonomy" id="2838418"/>
    <lineage>
        <taxon>Bacteria</taxon>
        <taxon>Bacillati</taxon>
        <taxon>Bacillota</taxon>
        <taxon>Clostridia</taxon>
        <taxon>Eubacteriales</taxon>
        <taxon>Acutalibacteraceae</taxon>
        <taxon>Acutalibacter</taxon>
    </lineage>
</organism>
<dbReference type="AlphaFoldDB" id="A0A9D1YD59"/>
<dbReference type="SUPFAM" id="SSF48371">
    <property type="entry name" value="ARM repeat"/>
    <property type="match status" value="1"/>
</dbReference>
<dbReference type="Gene3D" id="1.25.10.90">
    <property type="match status" value="1"/>
</dbReference>
<proteinExistence type="predicted"/>
<dbReference type="CDD" id="cd06561">
    <property type="entry name" value="AlkD_like"/>
    <property type="match status" value="1"/>
</dbReference>
<comment type="caution">
    <text evidence="1">The sequence shown here is derived from an EMBL/GenBank/DDBJ whole genome shotgun (WGS) entry which is preliminary data.</text>
</comment>
<dbReference type="PANTHER" id="PTHR34070:SF1">
    <property type="entry name" value="DNA ALKYLATION REPAIR PROTEIN"/>
    <property type="match status" value="1"/>
</dbReference>
<dbReference type="InterPro" id="IPR014825">
    <property type="entry name" value="DNA_alkylation"/>
</dbReference>
<dbReference type="InterPro" id="IPR016024">
    <property type="entry name" value="ARM-type_fold"/>
</dbReference>
<reference evidence="1" key="2">
    <citation type="submission" date="2021-04" db="EMBL/GenBank/DDBJ databases">
        <authorList>
            <person name="Gilroy R."/>
        </authorList>
    </citation>
    <scope>NUCLEOTIDE SEQUENCE</scope>
    <source>
        <strain evidence="1">1282</strain>
    </source>
</reference>
<name>A0A9D1YD59_9FIRM</name>
<gene>
    <name evidence="1" type="ORF">H9838_04045</name>
</gene>
<sequence>MTPQEVRRELAALADPQYRAFTQKLVPGAPVAYGVRTPALRAMAKKILKAQPLLWLKEAGTPQSYEETLLRAFVLGGVKLPLEEKLPLVTKFLPLLDNWAVCDGFCSSFRPKEPELPALWAYLVPLFADPREYYARFAAVMFLSHFVLPGYAERGLALLETMEQPQYYAQMGAAWAVCECFVKFPALTFPLLRRKTLPAFTQNKAIQKIRESYRVSREDKEALLACKK</sequence>
<reference evidence="1" key="1">
    <citation type="journal article" date="2021" name="PeerJ">
        <title>Extensive microbial diversity within the chicken gut microbiome revealed by metagenomics and culture.</title>
        <authorList>
            <person name="Gilroy R."/>
            <person name="Ravi A."/>
            <person name="Getino M."/>
            <person name="Pursley I."/>
            <person name="Horton D.L."/>
            <person name="Alikhan N.F."/>
            <person name="Baker D."/>
            <person name="Gharbi K."/>
            <person name="Hall N."/>
            <person name="Watson M."/>
            <person name="Adriaenssens E.M."/>
            <person name="Foster-Nyarko E."/>
            <person name="Jarju S."/>
            <person name="Secka A."/>
            <person name="Antonio M."/>
            <person name="Oren A."/>
            <person name="Chaudhuri R.R."/>
            <person name="La Ragione R."/>
            <person name="Hildebrand F."/>
            <person name="Pallen M.J."/>
        </authorList>
    </citation>
    <scope>NUCLEOTIDE SEQUENCE</scope>
    <source>
        <strain evidence="1">1282</strain>
    </source>
</reference>
<dbReference type="EMBL" id="DXDU01000065">
    <property type="protein sequence ID" value="HIY26329.1"/>
    <property type="molecule type" value="Genomic_DNA"/>
</dbReference>
<dbReference type="PANTHER" id="PTHR34070">
    <property type="entry name" value="ARMADILLO-TYPE FOLD"/>
    <property type="match status" value="1"/>
</dbReference>
<evidence type="ECO:0000313" key="1">
    <source>
        <dbReference type="EMBL" id="HIY26329.1"/>
    </source>
</evidence>